<organism evidence="4 5">
    <name type="scientific">Potamilus streckersoni</name>
    <dbReference type="NCBI Taxonomy" id="2493646"/>
    <lineage>
        <taxon>Eukaryota</taxon>
        <taxon>Metazoa</taxon>
        <taxon>Spiralia</taxon>
        <taxon>Lophotrochozoa</taxon>
        <taxon>Mollusca</taxon>
        <taxon>Bivalvia</taxon>
        <taxon>Autobranchia</taxon>
        <taxon>Heteroconchia</taxon>
        <taxon>Palaeoheterodonta</taxon>
        <taxon>Unionida</taxon>
        <taxon>Unionoidea</taxon>
        <taxon>Unionidae</taxon>
        <taxon>Ambleminae</taxon>
        <taxon>Lampsilini</taxon>
        <taxon>Potamilus</taxon>
    </lineage>
</organism>
<evidence type="ECO:0000313" key="5">
    <source>
        <dbReference type="Proteomes" id="UP001195483"/>
    </source>
</evidence>
<keyword evidence="2" id="KW-0472">Membrane</keyword>
<evidence type="ECO:0000256" key="3">
    <source>
        <dbReference type="SAM" id="SignalP"/>
    </source>
</evidence>
<keyword evidence="5" id="KW-1185">Reference proteome</keyword>
<feature type="compositionally biased region" description="Polar residues" evidence="1">
    <location>
        <begin position="156"/>
        <end position="175"/>
    </location>
</feature>
<feature type="transmembrane region" description="Helical" evidence="2">
    <location>
        <begin position="111"/>
        <end position="136"/>
    </location>
</feature>
<protein>
    <submittedName>
        <fullName evidence="4">Uncharacterized protein</fullName>
    </submittedName>
</protein>
<keyword evidence="3" id="KW-0732">Signal</keyword>
<dbReference type="AlphaFoldDB" id="A0AAE0RW87"/>
<reference evidence="4" key="2">
    <citation type="journal article" date="2021" name="Genome Biol. Evol.">
        <title>Developing a high-quality reference genome for a parasitic bivalve with doubly uniparental inheritance (Bivalvia: Unionida).</title>
        <authorList>
            <person name="Smith C.H."/>
        </authorList>
    </citation>
    <scope>NUCLEOTIDE SEQUENCE</scope>
    <source>
        <strain evidence="4">CHS0354</strain>
        <tissue evidence="4">Mantle</tissue>
    </source>
</reference>
<dbReference type="Proteomes" id="UP001195483">
    <property type="component" value="Unassembled WGS sequence"/>
</dbReference>
<name>A0AAE0RW87_9BIVA</name>
<feature type="signal peptide" evidence="3">
    <location>
        <begin position="1"/>
        <end position="20"/>
    </location>
</feature>
<accession>A0AAE0RW87</accession>
<evidence type="ECO:0000256" key="2">
    <source>
        <dbReference type="SAM" id="Phobius"/>
    </source>
</evidence>
<evidence type="ECO:0000256" key="1">
    <source>
        <dbReference type="SAM" id="MobiDB-lite"/>
    </source>
</evidence>
<feature type="region of interest" description="Disordered" evidence="1">
    <location>
        <begin position="151"/>
        <end position="175"/>
    </location>
</feature>
<keyword evidence="2" id="KW-1133">Transmembrane helix</keyword>
<comment type="caution">
    <text evidence="4">The sequence shown here is derived from an EMBL/GenBank/DDBJ whole genome shotgun (WGS) entry which is preliminary data.</text>
</comment>
<reference evidence="4" key="3">
    <citation type="submission" date="2023-05" db="EMBL/GenBank/DDBJ databases">
        <authorList>
            <person name="Smith C.H."/>
        </authorList>
    </citation>
    <scope>NUCLEOTIDE SEQUENCE</scope>
    <source>
        <strain evidence="4">CHS0354</strain>
        <tissue evidence="4">Mantle</tissue>
    </source>
</reference>
<reference evidence="4" key="1">
    <citation type="journal article" date="2021" name="Genome Biol. Evol.">
        <title>A High-Quality Reference Genome for a Parasitic Bivalve with Doubly Uniparental Inheritance (Bivalvia: Unionida).</title>
        <authorList>
            <person name="Smith C.H."/>
        </authorList>
    </citation>
    <scope>NUCLEOTIDE SEQUENCE</scope>
    <source>
        <strain evidence="4">CHS0354</strain>
    </source>
</reference>
<sequence>MDISCFLMIALIGYCYPACAAIFLNGKDATSFLLMKRVKRSSSCVIESFCESNYATCSTGSERESIRENRCNGVSCSFGERCDIQTSYSVCPSHITGTQCLNDGTTLRATLITAVFGLGLVVILIIVVTVLIVYICKRKWKIFPQQEPQVKKNEQSSESNSGIAWQPANANIRNN</sequence>
<proteinExistence type="predicted"/>
<feature type="chain" id="PRO_5042211310" evidence="3">
    <location>
        <begin position="21"/>
        <end position="175"/>
    </location>
</feature>
<keyword evidence="2" id="KW-0812">Transmembrane</keyword>
<evidence type="ECO:0000313" key="4">
    <source>
        <dbReference type="EMBL" id="KAK3580806.1"/>
    </source>
</evidence>
<gene>
    <name evidence="4" type="ORF">CHS0354_025149</name>
</gene>
<dbReference type="EMBL" id="JAEAOA010001501">
    <property type="protein sequence ID" value="KAK3580806.1"/>
    <property type="molecule type" value="Genomic_DNA"/>
</dbReference>